<name>A0A101HTW9_9FIRM</name>
<evidence type="ECO:0000256" key="7">
    <source>
        <dbReference type="ARBA" id="ARBA00048478"/>
    </source>
</evidence>
<dbReference type="InterPro" id="IPR003136">
    <property type="entry name" value="Cytidylate_kin"/>
</dbReference>
<keyword evidence="3 8" id="KW-0547">Nucleotide-binding</keyword>
<dbReference type="GO" id="GO:0036430">
    <property type="term" value="F:CMP kinase activity"/>
    <property type="evidence" value="ECO:0007669"/>
    <property type="project" value="RHEA"/>
</dbReference>
<accession>A0A101HTW9</accession>
<keyword evidence="5 8" id="KW-0067">ATP-binding</keyword>
<comment type="catalytic activity">
    <reaction evidence="6 8">
        <text>dCMP + ATP = dCDP + ADP</text>
        <dbReference type="Rhea" id="RHEA:25094"/>
        <dbReference type="ChEBI" id="CHEBI:30616"/>
        <dbReference type="ChEBI" id="CHEBI:57566"/>
        <dbReference type="ChEBI" id="CHEBI:58593"/>
        <dbReference type="ChEBI" id="CHEBI:456216"/>
        <dbReference type="EC" id="2.7.4.25"/>
    </reaction>
</comment>
<evidence type="ECO:0000313" key="11">
    <source>
        <dbReference type="Proteomes" id="UP000054705"/>
    </source>
</evidence>
<evidence type="ECO:0000256" key="8">
    <source>
        <dbReference type="HAMAP-Rule" id="MF_00238"/>
    </source>
</evidence>
<protein>
    <recommendedName>
        <fullName evidence="8">Cytidylate kinase</fullName>
        <shortName evidence="8">CK</shortName>
        <ecNumber evidence="8">2.7.4.25</ecNumber>
    </recommendedName>
    <alternativeName>
        <fullName evidence="8">Cytidine monophosphate kinase</fullName>
        <shortName evidence="8">CMP kinase</shortName>
    </alternativeName>
</protein>
<evidence type="ECO:0000256" key="4">
    <source>
        <dbReference type="ARBA" id="ARBA00022777"/>
    </source>
</evidence>
<keyword evidence="2 8" id="KW-0808">Transferase</keyword>
<dbReference type="GO" id="GO:0006220">
    <property type="term" value="P:pyrimidine nucleotide metabolic process"/>
    <property type="evidence" value="ECO:0007669"/>
    <property type="project" value="UniProtKB-UniRule"/>
</dbReference>
<evidence type="ECO:0000256" key="1">
    <source>
        <dbReference type="ARBA" id="ARBA00009427"/>
    </source>
</evidence>
<gene>
    <name evidence="8" type="primary">cmk</name>
    <name evidence="10" type="ORF">XD97_0247</name>
</gene>
<dbReference type="EC" id="2.7.4.25" evidence="8"/>
<reference evidence="11" key="1">
    <citation type="journal article" date="2015" name="MBio">
        <title>Genome-Resolved Metagenomic Analysis Reveals Roles for Candidate Phyla and Other Microbial Community Members in Biogeochemical Transformations in Oil Reservoirs.</title>
        <authorList>
            <person name="Hu P."/>
            <person name="Tom L."/>
            <person name="Singh A."/>
            <person name="Thomas B.C."/>
            <person name="Baker B.J."/>
            <person name="Piceno Y.M."/>
            <person name="Andersen G.L."/>
            <person name="Banfield J.F."/>
        </authorList>
    </citation>
    <scope>NUCLEOTIDE SEQUENCE [LARGE SCALE GENOMIC DNA]</scope>
</reference>
<dbReference type="Proteomes" id="UP000054705">
    <property type="component" value="Unassembled WGS sequence"/>
</dbReference>
<proteinExistence type="inferred from homology"/>
<keyword evidence="8" id="KW-0963">Cytoplasm</keyword>
<dbReference type="NCBIfam" id="TIGR00017">
    <property type="entry name" value="cmk"/>
    <property type="match status" value="1"/>
</dbReference>
<feature type="domain" description="Cytidylate kinase" evidence="9">
    <location>
        <begin position="7"/>
        <end position="220"/>
    </location>
</feature>
<comment type="similarity">
    <text evidence="1 8">Belongs to the cytidylate kinase family. Type 1 subfamily.</text>
</comment>
<evidence type="ECO:0000259" key="9">
    <source>
        <dbReference type="Pfam" id="PF02224"/>
    </source>
</evidence>
<dbReference type="HAMAP" id="MF_00238">
    <property type="entry name" value="Cytidyl_kinase_type1"/>
    <property type="match status" value="1"/>
</dbReference>
<dbReference type="AlphaFoldDB" id="A0A101HTW9"/>
<dbReference type="GO" id="GO:0005524">
    <property type="term" value="F:ATP binding"/>
    <property type="evidence" value="ECO:0007669"/>
    <property type="project" value="UniProtKB-UniRule"/>
</dbReference>
<evidence type="ECO:0000256" key="5">
    <source>
        <dbReference type="ARBA" id="ARBA00022840"/>
    </source>
</evidence>
<feature type="binding site" evidence="8">
    <location>
        <begin position="11"/>
        <end position="19"/>
    </location>
    <ligand>
        <name>ATP</name>
        <dbReference type="ChEBI" id="CHEBI:30616"/>
    </ligand>
</feature>
<dbReference type="EMBL" id="LGGS01000043">
    <property type="protein sequence ID" value="KUK83181.1"/>
    <property type="molecule type" value="Genomic_DNA"/>
</dbReference>
<dbReference type="SUPFAM" id="SSF52540">
    <property type="entry name" value="P-loop containing nucleoside triphosphate hydrolases"/>
    <property type="match status" value="1"/>
</dbReference>
<organism evidence="10 11">
    <name type="scientific">Pelotomaculum thermopropionicum</name>
    <dbReference type="NCBI Taxonomy" id="110500"/>
    <lineage>
        <taxon>Bacteria</taxon>
        <taxon>Bacillati</taxon>
        <taxon>Bacillota</taxon>
        <taxon>Clostridia</taxon>
        <taxon>Eubacteriales</taxon>
        <taxon>Desulfotomaculaceae</taxon>
        <taxon>Pelotomaculum</taxon>
    </lineage>
</organism>
<dbReference type="PATRIC" id="fig|110500.4.peg.501"/>
<keyword evidence="4 8" id="KW-0418">Kinase</keyword>
<comment type="catalytic activity">
    <reaction evidence="7 8">
        <text>CMP + ATP = CDP + ADP</text>
        <dbReference type="Rhea" id="RHEA:11600"/>
        <dbReference type="ChEBI" id="CHEBI:30616"/>
        <dbReference type="ChEBI" id="CHEBI:58069"/>
        <dbReference type="ChEBI" id="CHEBI:60377"/>
        <dbReference type="ChEBI" id="CHEBI:456216"/>
        <dbReference type="EC" id="2.7.4.25"/>
    </reaction>
</comment>
<dbReference type="Gene3D" id="3.40.50.300">
    <property type="entry name" value="P-loop containing nucleotide triphosphate hydrolases"/>
    <property type="match status" value="1"/>
</dbReference>
<dbReference type="CDD" id="cd02020">
    <property type="entry name" value="CMPK"/>
    <property type="match status" value="1"/>
</dbReference>
<dbReference type="GO" id="GO:0005829">
    <property type="term" value="C:cytosol"/>
    <property type="evidence" value="ECO:0007669"/>
    <property type="project" value="TreeGrafter"/>
</dbReference>
<evidence type="ECO:0000313" key="10">
    <source>
        <dbReference type="EMBL" id="KUK83181.1"/>
    </source>
</evidence>
<dbReference type="InterPro" id="IPR027417">
    <property type="entry name" value="P-loop_NTPase"/>
</dbReference>
<dbReference type="GO" id="GO:0036431">
    <property type="term" value="F:dCMP kinase activity"/>
    <property type="evidence" value="ECO:0007669"/>
    <property type="project" value="InterPro"/>
</dbReference>
<comment type="caution">
    <text evidence="10">The sequence shown here is derived from an EMBL/GenBank/DDBJ whole genome shotgun (WGS) entry which is preliminary data.</text>
</comment>
<dbReference type="PANTHER" id="PTHR21299">
    <property type="entry name" value="CYTIDYLATE KINASE/PANTOATE-BETA-ALANINE LIGASE"/>
    <property type="match status" value="1"/>
</dbReference>
<dbReference type="Pfam" id="PF02224">
    <property type="entry name" value="Cytidylate_kin"/>
    <property type="match status" value="1"/>
</dbReference>
<sequence length="223" mass="24026">MVLNFNIAIDGPAGAGKSTVAKLVAGKLGFTYIDTGAMYRAIALQALNDGVSMNDASGLVRSAKDAAVNLKTDPGGEMRVLLNGKDVTEQIRAPEVSRVVSLVARIPEVRKQLITMQKAMAAKGGVVMEGRDIGTSVLPEAKVKVFLYATPQERARRRREELAQKGCYIDSSAMEAEIAERDRIDSSRKTNPLIPAPDAELIDCSFLTVEQVVNIIIKKVLQG</sequence>
<evidence type="ECO:0000256" key="6">
    <source>
        <dbReference type="ARBA" id="ARBA00047615"/>
    </source>
</evidence>
<evidence type="ECO:0000256" key="3">
    <source>
        <dbReference type="ARBA" id="ARBA00022741"/>
    </source>
</evidence>
<comment type="subcellular location">
    <subcellularLocation>
        <location evidence="8">Cytoplasm</location>
    </subcellularLocation>
</comment>
<dbReference type="InterPro" id="IPR011994">
    <property type="entry name" value="Cytidylate_kinase_dom"/>
</dbReference>
<dbReference type="GO" id="GO:0015949">
    <property type="term" value="P:nucleobase-containing small molecule interconversion"/>
    <property type="evidence" value="ECO:0007669"/>
    <property type="project" value="TreeGrafter"/>
</dbReference>
<dbReference type="PANTHER" id="PTHR21299:SF2">
    <property type="entry name" value="CYTIDYLATE KINASE"/>
    <property type="match status" value="1"/>
</dbReference>
<evidence type="ECO:0000256" key="2">
    <source>
        <dbReference type="ARBA" id="ARBA00022679"/>
    </source>
</evidence>